<sequence length="588" mass="66658">MRLLKWLGNLSLQKKLVILLALAGIIPLMITFSATYGELRNSVITGQNYAANQSFDQTLSLLSSKFSHIEEVSSMITIDEQINAVFSKDPEHMQVWEQLSAFERITDYTRILQTNSEINGIVYYINDDFVITGPHATMYRPYAQVSSLPWVRKIVAGGGEAVWVMMKDESSTSSVSYLALGRVLWNINDYSEPVGIVTLRVELPQLQPYIMNSAMEQLVYLDTDEGEVIISNGHTELEQRNGYSSQVNRNQFEEVKVGDSSYIVRDSRVGSSNLFLHSVISPDTAATAVNKVRNKVLLVYLLVCLALLVCIIPVTKSITSRIFLLMNRMSQVRQGRLNTLDIPNREDEVGHLVSSYNYMINSVRELMDNQYRLGQDKKGAELRALQSQINPHFLYNTLDMIVWMAQKEEKQNVQQVVYALSDYYKLILNKGEDFVTLRDELRLSEIYVSIQQKRFKGKIQFDVHVDEAVLQCMLPKITLQPLVENAIVHGILEKPESSGIITITGGIEEGRVRIVVTDDGPGLELPPSRLHRHQGSGYGVHNIRKRLEFYYNETDGIHYESVQGRGTSVIINVPMVFRDAHELKQASN</sequence>
<name>A0ABX2MR30_9BACL</name>
<dbReference type="EC" id="2.7.13.3" evidence="3"/>
<feature type="transmembrane region" description="Helical" evidence="12">
    <location>
        <begin position="297"/>
        <end position="319"/>
    </location>
</feature>
<dbReference type="InterPro" id="IPR005467">
    <property type="entry name" value="His_kinase_dom"/>
</dbReference>
<dbReference type="SUPFAM" id="SSF55874">
    <property type="entry name" value="ATPase domain of HSP90 chaperone/DNA topoisomerase II/histidine kinase"/>
    <property type="match status" value="1"/>
</dbReference>
<keyword evidence="11 12" id="KW-0472">Membrane</keyword>
<dbReference type="Gene3D" id="6.10.340.10">
    <property type="match status" value="1"/>
</dbReference>
<dbReference type="SUPFAM" id="SSF158472">
    <property type="entry name" value="HAMP domain-like"/>
    <property type="match status" value="1"/>
</dbReference>
<evidence type="ECO:0000256" key="5">
    <source>
        <dbReference type="ARBA" id="ARBA00022553"/>
    </source>
</evidence>
<dbReference type="PROSITE" id="PS50885">
    <property type="entry name" value="HAMP"/>
    <property type="match status" value="1"/>
</dbReference>
<organism evidence="15 16">
    <name type="scientific">Paenibacillus taichungensis</name>
    <dbReference type="NCBI Taxonomy" id="484184"/>
    <lineage>
        <taxon>Bacteria</taxon>
        <taxon>Bacillati</taxon>
        <taxon>Bacillota</taxon>
        <taxon>Bacilli</taxon>
        <taxon>Bacillales</taxon>
        <taxon>Paenibacillaceae</taxon>
        <taxon>Paenibacillus</taxon>
    </lineage>
</organism>
<dbReference type="Pfam" id="PF02518">
    <property type="entry name" value="HATPase_c"/>
    <property type="match status" value="1"/>
</dbReference>
<dbReference type="EMBL" id="JABMCC010000115">
    <property type="protein sequence ID" value="NUU56458.1"/>
    <property type="molecule type" value="Genomic_DNA"/>
</dbReference>
<keyword evidence="4" id="KW-1003">Cell membrane</keyword>
<dbReference type="PANTHER" id="PTHR34220:SF7">
    <property type="entry name" value="SENSOR HISTIDINE KINASE YPDA"/>
    <property type="match status" value="1"/>
</dbReference>
<evidence type="ECO:0000256" key="9">
    <source>
        <dbReference type="ARBA" id="ARBA00022840"/>
    </source>
</evidence>
<evidence type="ECO:0000256" key="8">
    <source>
        <dbReference type="ARBA" id="ARBA00022777"/>
    </source>
</evidence>
<evidence type="ECO:0000313" key="16">
    <source>
        <dbReference type="Proteomes" id="UP000577724"/>
    </source>
</evidence>
<evidence type="ECO:0000259" key="14">
    <source>
        <dbReference type="PROSITE" id="PS50885"/>
    </source>
</evidence>
<proteinExistence type="predicted"/>
<keyword evidence="12" id="KW-1133">Transmembrane helix</keyword>
<comment type="subcellular location">
    <subcellularLocation>
        <location evidence="2">Cell membrane</location>
        <topology evidence="2">Multi-pass membrane protein</topology>
    </subcellularLocation>
</comment>
<evidence type="ECO:0000256" key="7">
    <source>
        <dbReference type="ARBA" id="ARBA00022741"/>
    </source>
</evidence>
<keyword evidence="12" id="KW-0812">Transmembrane</keyword>
<dbReference type="GO" id="GO:0016301">
    <property type="term" value="F:kinase activity"/>
    <property type="evidence" value="ECO:0007669"/>
    <property type="project" value="UniProtKB-KW"/>
</dbReference>
<feature type="domain" description="HAMP" evidence="14">
    <location>
        <begin position="316"/>
        <end position="368"/>
    </location>
</feature>
<keyword evidence="6" id="KW-0808">Transferase</keyword>
<dbReference type="InterPro" id="IPR036890">
    <property type="entry name" value="HATPase_C_sf"/>
</dbReference>
<dbReference type="Pfam" id="PF00672">
    <property type="entry name" value="HAMP"/>
    <property type="match status" value="1"/>
</dbReference>
<evidence type="ECO:0000256" key="6">
    <source>
        <dbReference type="ARBA" id="ARBA00022679"/>
    </source>
</evidence>
<dbReference type="GeneID" id="97133118"/>
<evidence type="ECO:0000256" key="10">
    <source>
        <dbReference type="ARBA" id="ARBA00023012"/>
    </source>
</evidence>
<evidence type="ECO:0000256" key="4">
    <source>
        <dbReference type="ARBA" id="ARBA00022475"/>
    </source>
</evidence>
<dbReference type="InterPro" id="IPR003594">
    <property type="entry name" value="HATPase_dom"/>
</dbReference>
<dbReference type="InterPro" id="IPR003660">
    <property type="entry name" value="HAMP_dom"/>
</dbReference>
<accession>A0ABX2MR30</accession>
<evidence type="ECO:0000313" key="15">
    <source>
        <dbReference type="EMBL" id="NUU56458.1"/>
    </source>
</evidence>
<dbReference type="PROSITE" id="PS50109">
    <property type="entry name" value="HIS_KIN"/>
    <property type="match status" value="1"/>
</dbReference>
<dbReference type="Gene3D" id="3.30.565.10">
    <property type="entry name" value="Histidine kinase-like ATPase, C-terminal domain"/>
    <property type="match status" value="1"/>
</dbReference>
<evidence type="ECO:0000256" key="11">
    <source>
        <dbReference type="ARBA" id="ARBA00023136"/>
    </source>
</evidence>
<keyword evidence="8 15" id="KW-0418">Kinase</keyword>
<dbReference type="Pfam" id="PF06580">
    <property type="entry name" value="His_kinase"/>
    <property type="match status" value="1"/>
</dbReference>
<keyword evidence="7" id="KW-0547">Nucleotide-binding</keyword>
<dbReference type="RefSeq" id="WP_076288328.1">
    <property type="nucleotide sequence ID" value="NZ_CBCRYD010000017.1"/>
</dbReference>
<evidence type="ECO:0000259" key="13">
    <source>
        <dbReference type="PROSITE" id="PS50109"/>
    </source>
</evidence>
<keyword evidence="5" id="KW-0597">Phosphoprotein</keyword>
<reference evidence="15 16" key="1">
    <citation type="submission" date="2020-05" db="EMBL/GenBank/DDBJ databases">
        <title>Genome Sequencing of Type Strains.</title>
        <authorList>
            <person name="Lemaire J.F."/>
            <person name="Inderbitzin P."/>
            <person name="Gregorio O.A."/>
            <person name="Collins S.B."/>
            <person name="Wespe N."/>
            <person name="Knight-Connoni V."/>
        </authorList>
    </citation>
    <scope>NUCLEOTIDE SEQUENCE [LARGE SCALE GENOMIC DNA]</scope>
    <source>
        <strain evidence="15 16">DSM 19942</strain>
    </source>
</reference>
<feature type="domain" description="Histidine kinase" evidence="13">
    <location>
        <begin position="389"/>
        <end position="577"/>
    </location>
</feature>
<evidence type="ECO:0000256" key="12">
    <source>
        <dbReference type="SAM" id="Phobius"/>
    </source>
</evidence>
<evidence type="ECO:0000256" key="2">
    <source>
        <dbReference type="ARBA" id="ARBA00004651"/>
    </source>
</evidence>
<dbReference type="PANTHER" id="PTHR34220">
    <property type="entry name" value="SENSOR HISTIDINE KINASE YPDA"/>
    <property type="match status" value="1"/>
</dbReference>
<gene>
    <name evidence="15" type="ORF">HP548_20480</name>
</gene>
<dbReference type="InterPro" id="IPR050640">
    <property type="entry name" value="Bact_2-comp_sensor_kinase"/>
</dbReference>
<evidence type="ECO:0000256" key="3">
    <source>
        <dbReference type="ARBA" id="ARBA00012438"/>
    </source>
</evidence>
<comment type="caution">
    <text evidence="15">The sequence shown here is derived from an EMBL/GenBank/DDBJ whole genome shotgun (WGS) entry which is preliminary data.</text>
</comment>
<comment type="catalytic activity">
    <reaction evidence="1">
        <text>ATP + protein L-histidine = ADP + protein N-phospho-L-histidine.</text>
        <dbReference type="EC" id="2.7.13.3"/>
    </reaction>
</comment>
<keyword evidence="10" id="KW-0902">Two-component regulatory system</keyword>
<dbReference type="Proteomes" id="UP000577724">
    <property type="component" value="Unassembled WGS sequence"/>
</dbReference>
<protein>
    <recommendedName>
        <fullName evidence="3">histidine kinase</fullName>
        <ecNumber evidence="3">2.7.13.3</ecNumber>
    </recommendedName>
</protein>
<keyword evidence="16" id="KW-1185">Reference proteome</keyword>
<evidence type="ECO:0000256" key="1">
    <source>
        <dbReference type="ARBA" id="ARBA00000085"/>
    </source>
</evidence>
<keyword evidence="9" id="KW-0067">ATP-binding</keyword>
<dbReference type="InterPro" id="IPR010559">
    <property type="entry name" value="Sig_transdc_His_kin_internal"/>
</dbReference>